<dbReference type="Proteomes" id="UP000263900">
    <property type="component" value="Chromosome"/>
</dbReference>
<dbReference type="InterPro" id="IPR014284">
    <property type="entry name" value="RNA_pol_sigma-70_dom"/>
</dbReference>
<dbReference type="InterPro" id="IPR039425">
    <property type="entry name" value="RNA_pol_sigma-70-like"/>
</dbReference>
<dbReference type="InterPro" id="IPR014327">
    <property type="entry name" value="RNA_pol_sigma70_bacteroid"/>
</dbReference>
<dbReference type="GO" id="GO:0003677">
    <property type="term" value="F:DNA binding"/>
    <property type="evidence" value="ECO:0007669"/>
    <property type="project" value="InterPro"/>
</dbReference>
<comment type="similarity">
    <text evidence="1">Belongs to the sigma-70 factor family. ECF subfamily.</text>
</comment>
<dbReference type="AlphaFoldDB" id="A0A3B7MEM3"/>
<name>A0A3B7MEM3_9BACT</name>
<dbReference type="NCBIfam" id="TIGR02937">
    <property type="entry name" value="sigma70-ECF"/>
    <property type="match status" value="1"/>
</dbReference>
<gene>
    <name evidence="7" type="ORF">D3H65_01830</name>
</gene>
<feature type="domain" description="RNA polymerase sigma factor 70 region 4 type 2" evidence="6">
    <location>
        <begin position="130"/>
        <end position="182"/>
    </location>
</feature>
<dbReference type="Pfam" id="PF04542">
    <property type="entry name" value="Sigma70_r2"/>
    <property type="match status" value="1"/>
</dbReference>
<dbReference type="PANTHER" id="PTHR43133:SF46">
    <property type="entry name" value="RNA POLYMERASE SIGMA-70 FACTOR ECF SUBFAMILY"/>
    <property type="match status" value="1"/>
</dbReference>
<dbReference type="InterPro" id="IPR013325">
    <property type="entry name" value="RNA_pol_sigma_r2"/>
</dbReference>
<evidence type="ECO:0000256" key="2">
    <source>
        <dbReference type="ARBA" id="ARBA00023015"/>
    </source>
</evidence>
<dbReference type="InterPro" id="IPR007627">
    <property type="entry name" value="RNA_pol_sigma70_r2"/>
</dbReference>
<dbReference type="Gene3D" id="1.10.10.10">
    <property type="entry name" value="Winged helix-like DNA-binding domain superfamily/Winged helix DNA-binding domain"/>
    <property type="match status" value="1"/>
</dbReference>
<keyword evidence="4" id="KW-0804">Transcription</keyword>
<evidence type="ECO:0000313" key="8">
    <source>
        <dbReference type="Proteomes" id="UP000263900"/>
    </source>
</evidence>
<dbReference type="PANTHER" id="PTHR43133">
    <property type="entry name" value="RNA POLYMERASE ECF-TYPE SIGMA FACTO"/>
    <property type="match status" value="1"/>
</dbReference>
<dbReference type="InterPro" id="IPR013324">
    <property type="entry name" value="RNA_pol_sigma_r3/r4-like"/>
</dbReference>
<dbReference type="InterPro" id="IPR013249">
    <property type="entry name" value="RNA_pol_sigma70_r4_t2"/>
</dbReference>
<evidence type="ECO:0000256" key="1">
    <source>
        <dbReference type="ARBA" id="ARBA00010641"/>
    </source>
</evidence>
<evidence type="ECO:0000313" key="7">
    <source>
        <dbReference type="EMBL" id="AXY72784.1"/>
    </source>
</evidence>
<dbReference type="GO" id="GO:0016987">
    <property type="term" value="F:sigma factor activity"/>
    <property type="evidence" value="ECO:0007669"/>
    <property type="project" value="UniProtKB-KW"/>
</dbReference>
<dbReference type="CDD" id="cd06171">
    <property type="entry name" value="Sigma70_r4"/>
    <property type="match status" value="1"/>
</dbReference>
<dbReference type="InterPro" id="IPR036388">
    <property type="entry name" value="WH-like_DNA-bd_sf"/>
</dbReference>
<evidence type="ECO:0000259" key="5">
    <source>
        <dbReference type="Pfam" id="PF04542"/>
    </source>
</evidence>
<evidence type="ECO:0000256" key="4">
    <source>
        <dbReference type="ARBA" id="ARBA00023163"/>
    </source>
</evidence>
<dbReference type="GO" id="GO:0006352">
    <property type="term" value="P:DNA-templated transcription initiation"/>
    <property type="evidence" value="ECO:0007669"/>
    <property type="project" value="InterPro"/>
</dbReference>
<dbReference type="EMBL" id="CP032157">
    <property type="protein sequence ID" value="AXY72784.1"/>
    <property type="molecule type" value="Genomic_DNA"/>
</dbReference>
<dbReference type="SUPFAM" id="SSF88659">
    <property type="entry name" value="Sigma3 and sigma4 domains of RNA polymerase sigma factors"/>
    <property type="match status" value="1"/>
</dbReference>
<dbReference type="OrthoDB" id="764619at2"/>
<feature type="domain" description="RNA polymerase sigma-70 region 2" evidence="5">
    <location>
        <begin position="32"/>
        <end position="96"/>
    </location>
</feature>
<dbReference type="Gene3D" id="1.10.1740.10">
    <property type="match status" value="1"/>
</dbReference>
<dbReference type="NCBIfam" id="TIGR02985">
    <property type="entry name" value="Sig70_bacteroi1"/>
    <property type="match status" value="1"/>
</dbReference>
<protein>
    <submittedName>
        <fullName evidence="7">RNA polymerase sigma-70 factor</fullName>
    </submittedName>
</protein>
<reference evidence="7 8" key="1">
    <citation type="submission" date="2018-09" db="EMBL/GenBank/DDBJ databases">
        <title>Genome sequencing of strain 6GH32-13.</title>
        <authorList>
            <person name="Weon H.-Y."/>
            <person name="Heo J."/>
            <person name="Kwon S.-W."/>
        </authorList>
    </citation>
    <scope>NUCLEOTIDE SEQUENCE [LARGE SCALE GENOMIC DNA]</scope>
    <source>
        <strain evidence="7 8">5GH32-13</strain>
    </source>
</reference>
<evidence type="ECO:0000256" key="3">
    <source>
        <dbReference type="ARBA" id="ARBA00023082"/>
    </source>
</evidence>
<dbReference type="Pfam" id="PF08281">
    <property type="entry name" value="Sigma70_r4_2"/>
    <property type="match status" value="1"/>
</dbReference>
<organism evidence="7 8">
    <name type="scientific">Paraflavitalea soli</name>
    <dbReference type="NCBI Taxonomy" id="2315862"/>
    <lineage>
        <taxon>Bacteria</taxon>
        <taxon>Pseudomonadati</taxon>
        <taxon>Bacteroidota</taxon>
        <taxon>Chitinophagia</taxon>
        <taxon>Chitinophagales</taxon>
        <taxon>Chitinophagaceae</taxon>
        <taxon>Paraflavitalea</taxon>
    </lineage>
</organism>
<accession>A0A3B7MEM3</accession>
<sequence length="197" mass="23589">MTIKLIKTHTNDSDIELIRLWQKGDEAAFEKLYYHYAVELLTIAVQKTNDREIARELIQNVFVTFFNYKEAAHQIVSLKAYLYTILKNRILDHYRHEVVHKKYQDHSAHYLAAEIDQGAHTYIETRELERRLHEEIQKLPPQCRHVFTMRRELELSNKEIALQLNISENTVEQHMRRALRLLKQALHIGQRTLFFLL</sequence>
<keyword evidence="3" id="KW-0731">Sigma factor</keyword>
<dbReference type="KEGG" id="pseg:D3H65_01830"/>
<dbReference type="SUPFAM" id="SSF88946">
    <property type="entry name" value="Sigma2 domain of RNA polymerase sigma factors"/>
    <property type="match status" value="1"/>
</dbReference>
<evidence type="ECO:0000259" key="6">
    <source>
        <dbReference type="Pfam" id="PF08281"/>
    </source>
</evidence>
<keyword evidence="2" id="KW-0805">Transcription regulation</keyword>
<keyword evidence="8" id="KW-1185">Reference proteome</keyword>
<proteinExistence type="inferred from homology"/>